<gene>
    <name evidence="1" type="ORF">CL943_01905</name>
</gene>
<proteinExistence type="predicted"/>
<accession>A0A2D6M0U7</accession>
<dbReference type="Proteomes" id="UP000226592">
    <property type="component" value="Unassembled WGS sequence"/>
</dbReference>
<name>A0A2D6M0U7_9ARCH</name>
<organism evidence="1 2">
    <name type="scientific">Candidatus Iainarchaeum sp</name>
    <dbReference type="NCBI Taxonomy" id="3101447"/>
    <lineage>
        <taxon>Archaea</taxon>
        <taxon>Candidatus Iainarchaeota</taxon>
        <taxon>Candidatus Iainarchaeia</taxon>
        <taxon>Candidatus Iainarchaeales</taxon>
        <taxon>Candidatus Iainarchaeaceae</taxon>
        <taxon>Candidatus Iainarchaeum</taxon>
    </lineage>
</organism>
<evidence type="ECO:0000313" key="1">
    <source>
        <dbReference type="EMBL" id="MAG22042.1"/>
    </source>
</evidence>
<reference evidence="2" key="1">
    <citation type="submission" date="2017-09" db="EMBL/GenBank/DDBJ databases">
        <title>The Reconstruction of 2,631 Draft Metagenome-Assembled Genomes from the Global Oceans.</title>
        <authorList>
            <person name="Tully B.J."/>
            <person name="Graham E.D."/>
            <person name="Heidelberg J.F."/>
        </authorList>
    </citation>
    <scope>NUCLEOTIDE SEQUENCE [LARGE SCALE GENOMIC DNA]</scope>
</reference>
<dbReference type="EMBL" id="NZBU01000005">
    <property type="protein sequence ID" value="MAG22042.1"/>
    <property type="molecule type" value="Genomic_DNA"/>
</dbReference>
<evidence type="ECO:0000313" key="2">
    <source>
        <dbReference type="Proteomes" id="UP000226592"/>
    </source>
</evidence>
<protein>
    <submittedName>
        <fullName evidence="1">Uncharacterized protein</fullName>
    </submittedName>
</protein>
<comment type="caution">
    <text evidence="1">The sequence shown here is derived from an EMBL/GenBank/DDBJ whole genome shotgun (WGS) entry which is preliminary data.</text>
</comment>
<dbReference type="AlphaFoldDB" id="A0A2D6M0U7"/>
<sequence>MPVRPKKQAPYSKWMHGKDVKALRIKTATGYQSRYSLSQSHPSFARGEYGRIFRGLVTFANGKRQKVAIKMFDEPLSNKEAAAYERAIQKIAEADIPTLKTAMVNWNGKWVKVSPLLENRAGIKLARVKTDYGHARQLSAPRTQRRVGQILGKMINAGFAGYIDAIDYLRQREAGIVAIDLDVLVRTEPSFENVKRLLAESLNKFPEESRRQILEKHVLPEIRRPALRKKLAQLEV</sequence>